<accession>A0A239JN78</accession>
<dbReference type="AlphaFoldDB" id="A0A239JN78"/>
<dbReference type="EMBL" id="FZON01000055">
    <property type="protein sequence ID" value="SNT07476.1"/>
    <property type="molecule type" value="Genomic_DNA"/>
</dbReference>
<evidence type="ECO:0000313" key="1">
    <source>
        <dbReference type="EMBL" id="SNT07476.1"/>
    </source>
</evidence>
<keyword evidence="1" id="KW-0413">Isomerase</keyword>
<dbReference type="Pfam" id="PF17645">
    <property type="entry name" value="Amdase"/>
    <property type="match status" value="1"/>
</dbReference>
<protein>
    <submittedName>
        <fullName evidence="1">Maleate isomerase</fullName>
    </submittedName>
</protein>
<dbReference type="PANTHER" id="PTHR40267:SF1">
    <property type="entry name" value="BLR3294 PROTEIN"/>
    <property type="match status" value="1"/>
</dbReference>
<dbReference type="InterPro" id="IPR026286">
    <property type="entry name" value="MaiA/AMDase"/>
</dbReference>
<dbReference type="GO" id="GO:0016853">
    <property type="term" value="F:isomerase activity"/>
    <property type="evidence" value="ECO:0007669"/>
    <property type="project" value="UniProtKB-KW"/>
</dbReference>
<dbReference type="PIRSF" id="PIRSF015736">
    <property type="entry name" value="MI"/>
    <property type="match status" value="1"/>
</dbReference>
<dbReference type="InterPro" id="IPR053714">
    <property type="entry name" value="Iso_Racemase_Enz_sf"/>
</dbReference>
<dbReference type="Proteomes" id="UP000198440">
    <property type="component" value="Unassembled WGS sequence"/>
</dbReference>
<dbReference type="RefSeq" id="WP_170941131.1">
    <property type="nucleotide sequence ID" value="NZ_FZON01000055.1"/>
</dbReference>
<reference evidence="1 2" key="1">
    <citation type="submission" date="2017-06" db="EMBL/GenBank/DDBJ databases">
        <authorList>
            <person name="Kim H.J."/>
            <person name="Triplett B.A."/>
        </authorList>
    </citation>
    <scope>NUCLEOTIDE SEQUENCE [LARGE SCALE GENOMIC DNA]</scope>
    <source>
        <strain evidence="1 2">DSM 11445</strain>
    </source>
</reference>
<organism evidence="1 2">
    <name type="scientific">Antarctobacter heliothermus</name>
    <dbReference type="NCBI Taxonomy" id="74033"/>
    <lineage>
        <taxon>Bacteria</taxon>
        <taxon>Pseudomonadati</taxon>
        <taxon>Pseudomonadota</taxon>
        <taxon>Alphaproteobacteria</taxon>
        <taxon>Rhodobacterales</taxon>
        <taxon>Roseobacteraceae</taxon>
        <taxon>Antarctobacter</taxon>
    </lineage>
</organism>
<proteinExistence type="predicted"/>
<gene>
    <name evidence="1" type="ORF">SAMN04488078_10553</name>
</gene>
<sequence>MSSFPYTLSDPGGPALGLIVLQTDETIEGDFLRLFRGSPVRIYVSRVRAGAAVTPDMIAQMALDLPEAASMLPQSPRYGAVGYGCTSGTTLIGVDRVAALVQSGCMAEAVCDPLSAARAVCAHLGIRRLGLVSPYRADVAQPVCDAFESDGLHVTRAVHFGEEVEANVARITHDCVIAAAREVARHGDIDGIFLSCTNLRTLDVIGPLERELGVPVFGSNLALAWAMTRAAGLSEIPVGDSIGARIGANVAASIGAEAAEAQAVPPALPAE</sequence>
<evidence type="ECO:0000313" key="2">
    <source>
        <dbReference type="Proteomes" id="UP000198440"/>
    </source>
</evidence>
<dbReference type="Gene3D" id="3.40.50.12500">
    <property type="match status" value="1"/>
</dbReference>
<name>A0A239JN78_9RHOB</name>
<dbReference type="PANTHER" id="PTHR40267">
    <property type="entry name" value="BLR3294 PROTEIN"/>
    <property type="match status" value="1"/>
</dbReference>